<feature type="transmembrane region" description="Helical" evidence="8">
    <location>
        <begin position="78"/>
        <end position="96"/>
    </location>
</feature>
<feature type="domain" description="Sodium/calcium exchanger membrane region" evidence="9">
    <location>
        <begin position="1"/>
        <end position="121"/>
    </location>
</feature>
<feature type="transmembrane region" description="Helical" evidence="8">
    <location>
        <begin position="305"/>
        <end position="324"/>
    </location>
</feature>
<dbReference type="GO" id="GO:0006874">
    <property type="term" value="P:intracellular calcium ion homeostasis"/>
    <property type="evidence" value="ECO:0007669"/>
    <property type="project" value="TreeGrafter"/>
</dbReference>
<comment type="caution">
    <text evidence="10">The sequence shown here is derived from an EMBL/GenBank/DDBJ whole genome shotgun (WGS) entry which is preliminary data.</text>
</comment>
<dbReference type="PANTHER" id="PTHR10846:SF8">
    <property type="entry name" value="INNER MEMBRANE PROTEIN YRBG"/>
    <property type="match status" value="1"/>
</dbReference>
<evidence type="ECO:0000313" key="11">
    <source>
        <dbReference type="Proteomes" id="UP001165065"/>
    </source>
</evidence>
<dbReference type="GO" id="GO:0008273">
    <property type="term" value="F:calcium, potassium:sodium antiporter activity"/>
    <property type="evidence" value="ECO:0007669"/>
    <property type="project" value="TreeGrafter"/>
</dbReference>
<dbReference type="InterPro" id="IPR004481">
    <property type="entry name" value="K/Na/Ca-exchanger"/>
</dbReference>
<keyword evidence="5 8" id="KW-1133">Transmembrane helix</keyword>
<feature type="transmembrane region" description="Helical" evidence="8">
    <location>
        <begin position="43"/>
        <end position="66"/>
    </location>
</feature>
<dbReference type="InterPro" id="IPR004837">
    <property type="entry name" value="NaCa_Exmemb"/>
</dbReference>
<dbReference type="Gene3D" id="1.20.1420.30">
    <property type="entry name" value="NCX, central ion-binding region"/>
    <property type="match status" value="2"/>
</dbReference>
<feature type="transmembrane region" description="Helical" evidence="8">
    <location>
        <begin position="373"/>
        <end position="395"/>
    </location>
</feature>
<feature type="domain" description="Sodium/calcium exchanger membrane region" evidence="9">
    <location>
        <begin position="309"/>
        <end position="460"/>
    </location>
</feature>
<dbReference type="Pfam" id="PF01699">
    <property type="entry name" value="Na_Ca_ex"/>
    <property type="match status" value="2"/>
</dbReference>
<evidence type="ECO:0000256" key="3">
    <source>
        <dbReference type="ARBA" id="ARBA00022449"/>
    </source>
</evidence>
<evidence type="ECO:0000256" key="1">
    <source>
        <dbReference type="ARBA" id="ARBA00004141"/>
    </source>
</evidence>
<feature type="transmembrane region" description="Helical" evidence="8">
    <location>
        <begin position="330"/>
        <end position="353"/>
    </location>
</feature>
<feature type="transmembrane region" description="Helical" evidence="8">
    <location>
        <begin position="450"/>
        <end position="470"/>
    </location>
</feature>
<evidence type="ECO:0000313" key="10">
    <source>
        <dbReference type="EMBL" id="GMI40321.1"/>
    </source>
</evidence>
<dbReference type="GO" id="GO:0005886">
    <property type="term" value="C:plasma membrane"/>
    <property type="evidence" value="ECO:0007669"/>
    <property type="project" value="TreeGrafter"/>
</dbReference>
<keyword evidence="6 8" id="KW-0472">Membrane</keyword>
<name>A0A9W7GBK8_9STRA</name>
<evidence type="ECO:0000256" key="8">
    <source>
        <dbReference type="SAM" id="Phobius"/>
    </source>
</evidence>
<accession>A0A9W7GBK8</accession>
<keyword evidence="11" id="KW-1185">Reference proteome</keyword>
<feature type="compositionally biased region" description="Acidic residues" evidence="7">
    <location>
        <begin position="209"/>
        <end position="221"/>
    </location>
</feature>
<feature type="region of interest" description="Disordered" evidence="7">
    <location>
        <begin position="207"/>
        <end position="229"/>
    </location>
</feature>
<keyword evidence="3" id="KW-0813">Transport</keyword>
<dbReference type="InterPro" id="IPR044880">
    <property type="entry name" value="NCX_ion-bd_dom_sf"/>
</dbReference>
<gene>
    <name evidence="10" type="ORF">TrCOL_g83</name>
</gene>
<keyword evidence="3" id="KW-0050">Antiport</keyword>
<dbReference type="Proteomes" id="UP001165065">
    <property type="component" value="Unassembled WGS sequence"/>
</dbReference>
<proteinExistence type="inferred from homology"/>
<dbReference type="AlphaFoldDB" id="A0A9W7GBK8"/>
<dbReference type="OrthoDB" id="2127281at2759"/>
<reference evidence="11" key="1">
    <citation type="journal article" date="2023" name="Commun. Biol.">
        <title>Genome analysis of Parmales, the sister group of diatoms, reveals the evolutionary specialization of diatoms from phago-mixotrophs to photoautotrophs.</title>
        <authorList>
            <person name="Ban H."/>
            <person name="Sato S."/>
            <person name="Yoshikawa S."/>
            <person name="Yamada K."/>
            <person name="Nakamura Y."/>
            <person name="Ichinomiya M."/>
            <person name="Sato N."/>
            <person name="Blanc-Mathieu R."/>
            <person name="Endo H."/>
            <person name="Kuwata A."/>
            <person name="Ogata H."/>
        </authorList>
    </citation>
    <scope>NUCLEOTIDE SEQUENCE [LARGE SCALE GENOMIC DNA]</scope>
</reference>
<comment type="similarity">
    <text evidence="2">Belongs to the Ca(2+):cation antiporter (CaCA) (TC 2.A.19) family. SLC24A subfamily.</text>
</comment>
<keyword evidence="4 8" id="KW-0812">Transmembrane</keyword>
<evidence type="ECO:0000256" key="7">
    <source>
        <dbReference type="SAM" id="MobiDB-lite"/>
    </source>
</evidence>
<evidence type="ECO:0000259" key="9">
    <source>
        <dbReference type="Pfam" id="PF01699"/>
    </source>
</evidence>
<protein>
    <recommendedName>
        <fullName evidence="9">Sodium/calcium exchanger membrane region domain-containing protein</fullName>
    </recommendedName>
</protein>
<organism evidence="10 11">
    <name type="scientific">Triparma columacea</name>
    <dbReference type="NCBI Taxonomy" id="722753"/>
    <lineage>
        <taxon>Eukaryota</taxon>
        <taxon>Sar</taxon>
        <taxon>Stramenopiles</taxon>
        <taxon>Ochrophyta</taxon>
        <taxon>Bolidophyceae</taxon>
        <taxon>Parmales</taxon>
        <taxon>Triparmaceae</taxon>
        <taxon>Triparma</taxon>
    </lineage>
</organism>
<dbReference type="EMBL" id="BRYA01000124">
    <property type="protein sequence ID" value="GMI40321.1"/>
    <property type="molecule type" value="Genomic_DNA"/>
</dbReference>
<dbReference type="PANTHER" id="PTHR10846">
    <property type="entry name" value="SODIUM/POTASSIUM/CALCIUM EXCHANGER"/>
    <property type="match status" value="1"/>
</dbReference>
<sequence>MAFGSAAPEIVINSVSTIKTVIRGANAGEGAVGNEDEAREQNMGVGAIFGSGIIAFTVIPGICALVAPEGLVLKRRPLLRDVVAYGTCLSLLIYNLNDKGSLGVWESGPLLLVYGVFLLIVGLSPTVNKNCCRSRRKNVPDKKKSFVLVRLETQALQKQMAAERRKLIENGKKKRLLEYDDEETGKRPARAMERDIVDDIYHYGTLTDSEGEEGEGEEASQEDSFFVGRRRGKEDEATWWKRAVRDAWEGFDDEEEDEFDFFEEDAGIPTVGDGGYGNSLKVSGFLLRLPMLVIPRSSMKSGSGLLRAIMTFLMSFVVVSYFSFVLTTVISHLALLTPLSAPFYGTAVVSIGAEIPDLIQCSTVARRGYGSMAVSNVLGSQVINICLGLGGPWFISDLYGDPVKFRNKGAKRDLNAAAAVLAICVAIFAIFTLGQSAVSGAKPRLGKGIGWVLSACYVVGMGSFMFWYFVYNL</sequence>
<feature type="transmembrane region" description="Helical" evidence="8">
    <location>
        <begin position="415"/>
        <end position="438"/>
    </location>
</feature>
<feature type="transmembrane region" description="Helical" evidence="8">
    <location>
        <begin position="108"/>
        <end position="127"/>
    </location>
</feature>
<comment type="subcellular location">
    <subcellularLocation>
        <location evidence="1">Membrane</location>
        <topology evidence="1">Multi-pass membrane protein</topology>
    </subcellularLocation>
</comment>
<evidence type="ECO:0000256" key="2">
    <source>
        <dbReference type="ARBA" id="ARBA00005364"/>
    </source>
</evidence>
<evidence type="ECO:0000256" key="5">
    <source>
        <dbReference type="ARBA" id="ARBA00022989"/>
    </source>
</evidence>
<dbReference type="GO" id="GO:0005262">
    <property type="term" value="F:calcium channel activity"/>
    <property type="evidence" value="ECO:0007669"/>
    <property type="project" value="TreeGrafter"/>
</dbReference>
<evidence type="ECO:0000256" key="6">
    <source>
        <dbReference type="ARBA" id="ARBA00023136"/>
    </source>
</evidence>
<evidence type="ECO:0000256" key="4">
    <source>
        <dbReference type="ARBA" id="ARBA00022692"/>
    </source>
</evidence>